<keyword evidence="6" id="KW-0963">Cytoplasm</keyword>
<dbReference type="HAMAP" id="MF_01161">
    <property type="entry name" value="tRNA_Ile_lys_synt"/>
    <property type="match status" value="1"/>
</dbReference>
<comment type="function">
    <text evidence="6">Ligates lysine onto the cytidine present at position 34 of the AUA codon-specific tRNA(Ile) that contains the anticodon CAU, in an ATP-dependent manner. Cytidine is converted to lysidine, thus changing the amino acid specificity of the tRNA from methionine to isoleucine.</text>
</comment>
<name>A0A5P6NCM7_9SPHN</name>
<sequence>MALLALAHAIRGDAIAVATVDHGLRPEAARECAMVVRVCEQRAIACEVIPVTVGKGNLQDRARAARYAALGDWAARKGLNAIATAHHADDQAETLLMRLNRGAGLGGLAGIRASTAIDGCAVSVIRPLLGFRKRELAAIITESGLPSVQDPSNRDESFDRVRMRAHLAKAEWIDPAALARSAAYLAEAEATLQAIADDIWQAEAVVRDEAVIVPETRHAEITARLVARAMATLGSESAPGETAAFLKRLARRGNFAGILIEREAGCYRCSREPPRRSG</sequence>
<accession>A0A5P6NCM7</accession>
<keyword evidence="3" id="KW-0547">Nucleotide-binding</keyword>
<dbReference type="GO" id="GO:0032267">
    <property type="term" value="F:tRNA(Ile)-lysidine synthase activity"/>
    <property type="evidence" value="ECO:0007669"/>
    <property type="project" value="UniProtKB-EC"/>
</dbReference>
<keyword evidence="4" id="KW-0067">ATP-binding</keyword>
<keyword evidence="1 6" id="KW-0436">Ligase</keyword>
<dbReference type="InterPro" id="IPR014729">
    <property type="entry name" value="Rossmann-like_a/b/a_fold"/>
</dbReference>
<comment type="caution">
    <text evidence="6">Lacks conserved residue(s) required for the propagation of feature annotation.</text>
</comment>
<dbReference type="EMBL" id="CP032228">
    <property type="protein sequence ID" value="QFI62943.1"/>
    <property type="molecule type" value="Genomic_DNA"/>
</dbReference>
<dbReference type="Gene3D" id="3.40.50.620">
    <property type="entry name" value="HUPs"/>
    <property type="match status" value="1"/>
</dbReference>
<evidence type="ECO:0000256" key="1">
    <source>
        <dbReference type="ARBA" id="ARBA00022598"/>
    </source>
</evidence>
<dbReference type="PANTHER" id="PTHR43033">
    <property type="entry name" value="TRNA(ILE)-LYSIDINE SYNTHASE-RELATED"/>
    <property type="match status" value="1"/>
</dbReference>
<evidence type="ECO:0000256" key="4">
    <source>
        <dbReference type="ARBA" id="ARBA00022840"/>
    </source>
</evidence>
<dbReference type="AlphaFoldDB" id="A0A5P6NCM7"/>
<dbReference type="PANTHER" id="PTHR43033:SF1">
    <property type="entry name" value="TRNA(ILE)-LYSIDINE SYNTHASE-RELATED"/>
    <property type="match status" value="1"/>
</dbReference>
<evidence type="ECO:0000256" key="3">
    <source>
        <dbReference type="ARBA" id="ARBA00022741"/>
    </source>
</evidence>
<comment type="similarity">
    <text evidence="6">Belongs to the tRNA(Ile)-lysidine synthase family.</text>
</comment>
<dbReference type="Proteomes" id="UP000325385">
    <property type="component" value="Chromosome"/>
</dbReference>
<dbReference type="GO" id="GO:0005737">
    <property type="term" value="C:cytoplasm"/>
    <property type="evidence" value="ECO:0007669"/>
    <property type="project" value="UniProtKB-SubCell"/>
</dbReference>
<dbReference type="SUPFAM" id="SSF52402">
    <property type="entry name" value="Adenine nucleotide alpha hydrolases-like"/>
    <property type="match status" value="1"/>
</dbReference>
<dbReference type="GO" id="GO:0005524">
    <property type="term" value="F:ATP binding"/>
    <property type="evidence" value="ECO:0007669"/>
    <property type="project" value="UniProtKB-KW"/>
</dbReference>
<feature type="domain" description="tRNA(Ile)-lysidine/2-thiocytidine synthase N-terminal" evidence="7">
    <location>
        <begin position="1"/>
        <end position="165"/>
    </location>
</feature>
<dbReference type="EC" id="6.3.4.19" evidence="6"/>
<dbReference type="InterPro" id="IPR012795">
    <property type="entry name" value="tRNA_Ile_lys_synt_N"/>
</dbReference>
<evidence type="ECO:0000313" key="9">
    <source>
        <dbReference type="Proteomes" id="UP000325385"/>
    </source>
</evidence>
<organism evidence="8 9">
    <name type="scientific">Qipengyuania flava</name>
    <dbReference type="NCBI Taxonomy" id="192812"/>
    <lineage>
        <taxon>Bacteria</taxon>
        <taxon>Pseudomonadati</taxon>
        <taxon>Pseudomonadota</taxon>
        <taxon>Alphaproteobacteria</taxon>
        <taxon>Sphingomonadales</taxon>
        <taxon>Erythrobacteraceae</taxon>
        <taxon>Qipengyuania</taxon>
    </lineage>
</organism>
<reference evidence="9" key="1">
    <citation type="submission" date="2018-09" db="EMBL/GenBank/DDBJ databases">
        <title>Nocardia yunnanensis sp. nov., an actinomycete isolated from a soil sample.</title>
        <authorList>
            <person name="Zhang J."/>
        </authorList>
    </citation>
    <scope>NUCLEOTIDE SEQUENCE [LARGE SCALE GENOMIC DNA]</scope>
    <source>
        <strain evidence="9">21-3</strain>
    </source>
</reference>
<dbReference type="GO" id="GO:0006400">
    <property type="term" value="P:tRNA modification"/>
    <property type="evidence" value="ECO:0007669"/>
    <property type="project" value="UniProtKB-UniRule"/>
</dbReference>
<evidence type="ECO:0000256" key="5">
    <source>
        <dbReference type="ARBA" id="ARBA00048539"/>
    </source>
</evidence>
<keyword evidence="2 6" id="KW-0819">tRNA processing</keyword>
<comment type="catalytic activity">
    <reaction evidence="5 6">
        <text>cytidine(34) in tRNA(Ile2) + L-lysine + ATP = lysidine(34) in tRNA(Ile2) + AMP + diphosphate + H(+)</text>
        <dbReference type="Rhea" id="RHEA:43744"/>
        <dbReference type="Rhea" id="RHEA-COMP:10625"/>
        <dbReference type="Rhea" id="RHEA-COMP:10670"/>
        <dbReference type="ChEBI" id="CHEBI:15378"/>
        <dbReference type="ChEBI" id="CHEBI:30616"/>
        <dbReference type="ChEBI" id="CHEBI:32551"/>
        <dbReference type="ChEBI" id="CHEBI:33019"/>
        <dbReference type="ChEBI" id="CHEBI:82748"/>
        <dbReference type="ChEBI" id="CHEBI:83665"/>
        <dbReference type="ChEBI" id="CHEBI:456215"/>
        <dbReference type="EC" id="6.3.4.19"/>
    </reaction>
</comment>
<comment type="subcellular location">
    <subcellularLocation>
        <location evidence="6">Cytoplasm</location>
    </subcellularLocation>
</comment>
<dbReference type="InterPro" id="IPR011063">
    <property type="entry name" value="TilS/TtcA_N"/>
</dbReference>
<gene>
    <name evidence="6 8" type="primary">tilS</name>
    <name evidence="8" type="ORF">D0Y83_06375</name>
</gene>
<evidence type="ECO:0000256" key="6">
    <source>
        <dbReference type="HAMAP-Rule" id="MF_01161"/>
    </source>
</evidence>
<dbReference type="NCBIfam" id="TIGR02432">
    <property type="entry name" value="lysidine_TilS_N"/>
    <property type="match status" value="1"/>
</dbReference>
<dbReference type="InterPro" id="IPR012094">
    <property type="entry name" value="tRNA_Ile_lys_synt"/>
</dbReference>
<dbReference type="CDD" id="cd01992">
    <property type="entry name" value="TilS_N"/>
    <property type="match status" value="1"/>
</dbReference>
<protein>
    <recommendedName>
        <fullName evidence="6">tRNA(Ile)-lysidine synthase</fullName>
        <ecNumber evidence="6">6.3.4.19</ecNumber>
    </recommendedName>
    <alternativeName>
        <fullName evidence="6">tRNA(Ile)-2-lysyl-cytidine synthase</fullName>
    </alternativeName>
    <alternativeName>
        <fullName evidence="6">tRNA(Ile)-lysidine synthetase</fullName>
    </alternativeName>
</protein>
<evidence type="ECO:0000256" key="2">
    <source>
        <dbReference type="ARBA" id="ARBA00022694"/>
    </source>
</evidence>
<dbReference type="Pfam" id="PF01171">
    <property type="entry name" value="ATP_bind_3"/>
    <property type="match status" value="1"/>
</dbReference>
<evidence type="ECO:0000313" key="8">
    <source>
        <dbReference type="EMBL" id="QFI62943.1"/>
    </source>
</evidence>
<evidence type="ECO:0000259" key="7">
    <source>
        <dbReference type="Pfam" id="PF01171"/>
    </source>
</evidence>
<proteinExistence type="inferred from homology"/>